<evidence type="ECO:0000256" key="1">
    <source>
        <dbReference type="PROSITE-ProRule" id="PRU00339"/>
    </source>
</evidence>
<dbReference type="SMART" id="SM00028">
    <property type="entry name" value="TPR"/>
    <property type="match status" value="6"/>
</dbReference>
<sequence length="950" mass="105996">MTPYDLAQYIMNEPDPARRQAWLQQLTSEAEYAHLIEALKAEVDRHKDVDTARALQAGERALEIAAYVQDARARWLAFWAYAVGLTVRGRFAEALPYYAEARQGLQSLGHKEDAARAGMREIQALAITGNMAGALALAEQIREAFIELKLLHDVALVSINIGIVHYRSGRMLEAEGAVRYALEQLERLGDLIGQGKAHSNLALIYEAQDRYSEAVEHYQRALETFRSHNQTEDFIGNSVNLALLHRKQGRLNQALELLSRVRLMYGNLEDYPNAAFAQLEEARICLDLNLLSEAIQLSQVLVELFSARGMQMELAEALTTLGGAQAKQGQLEEARQTLERARAGWLALDNVIQVALVDVAVASLFLESGRKGQVEALEQAVLVVGQALEALTEIPSAKALGLSVMAEALLSLGNYTEAKRYLEEAVSLMVGLNIPDLTIRIERLRGQMALLENRTQAAELHFKQAIERLESMRVSLRVDEFKSAYLGDKLEVYDCLVELLLDKQRLPEAFEYAERAKSRALVDLLAQRGEQPQTLLDPEIERLQQELAQTRQELNQHLLILETETSGTPSSQREKMMSLEHRITQLVREIERLQPEAAAFEQVPGIGLWDVRKALEPGAVLLEYYNTHRGLVAFLIEEKRIEVVRNLGSLEQVRQHLEQLEFFLTRVAQGGIMLKIYGEEALRRAVDEHLQALYHLLIEPLPLQLTGQPLIIVPHGALHAVPFAALFDGEQYLLDRAEVSLAPSAAVYTLCRKRSYLETGPLTAFGVPLANIPYAVEEVEQICRIVQNTQKFVGDEATLQNFFAAAPQAGVLHIATHGAFRPDNPMFSGLRMADGWLAARDFYNLRLQAELVVLSACETGLAKQAGGDELMGLTRGFLYAGAPCLIASLWPVRDDVTAQFMTTFYTHLRLGQPIATALRAAQLAVRAVFPNPYFWAAFVAMGDSYRTPQL</sequence>
<protein>
    <submittedName>
        <fullName evidence="4">CHAT domain-containing protein</fullName>
    </submittedName>
</protein>
<feature type="coiled-coil region" evidence="2">
    <location>
        <begin position="434"/>
        <end position="461"/>
    </location>
</feature>
<dbReference type="PANTHER" id="PTHR10098:SF108">
    <property type="entry name" value="TETRATRICOPEPTIDE REPEAT PROTEIN 28"/>
    <property type="match status" value="1"/>
</dbReference>
<reference evidence="4" key="1">
    <citation type="journal article" date="2020" name="mSystems">
        <title>Genome- and Community-Level Interaction Insights into Carbon Utilization and Element Cycling Functions of Hydrothermarchaeota in Hydrothermal Sediment.</title>
        <authorList>
            <person name="Zhou Z."/>
            <person name="Liu Y."/>
            <person name="Xu W."/>
            <person name="Pan J."/>
            <person name="Luo Z.H."/>
            <person name="Li M."/>
        </authorList>
    </citation>
    <scope>NUCLEOTIDE SEQUENCE [LARGE SCALE GENOMIC DNA]</scope>
    <source>
        <strain evidence="4">SpSt-524</strain>
    </source>
</reference>
<dbReference type="SUPFAM" id="SSF48452">
    <property type="entry name" value="TPR-like"/>
    <property type="match status" value="3"/>
</dbReference>
<feature type="repeat" description="TPR" evidence="1">
    <location>
        <begin position="195"/>
        <end position="228"/>
    </location>
</feature>
<dbReference type="Gene3D" id="1.25.40.10">
    <property type="entry name" value="Tetratricopeptide repeat domain"/>
    <property type="match status" value="3"/>
</dbReference>
<proteinExistence type="predicted"/>
<dbReference type="Pfam" id="PF13424">
    <property type="entry name" value="TPR_12"/>
    <property type="match status" value="2"/>
</dbReference>
<evidence type="ECO:0000313" key="4">
    <source>
        <dbReference type="EMBL" id="HFG19292.1"/>
    </source>
</evidence>
<dbReference type="PROSITE" id="PS50293">
    <property type="entry name" value="TPR_REGION"/>
    <property type="match status" value="1"/>
</dbReference>
<evidence type="ECO:0000259" key="3">
    <source>
        <dbReference type="Pfam" id="PF12770"/>
    </source>
</evidence>
<keyword evidence="1" id="KW-0802">TPR repeat</keyword>
<gene>
    <name evidence="4" type="ORF">ENS82_01030</name>
</gene>
<dbReference type="EMBL" id="DSWI01000008">
    <property type="protein sequence ID" value="HFG19292.1"/>
    <property type="molecule type" value="Genomic_DNA"/>
</dbReference>
<accession>A0A7C3DNX3</accession>
<dbReference type="PROSITE" id="PS50005">
    <property type="entry name" value="TPR"/>
    <property type="match status" value="1"/>
</dbReference>
<name>A0A7C3DNX3_MEIRU</name>
<dbReference type="InterPro" id="IPR024983">
    <property type="entry name" value="CHAT_dom"/>
</dbReference>
<keyword evidence="2" id="KW-0175">Coiled coil</keyword>
<dbReference type="PANTHER" id="PTHR10098">
    <property type="entry name" value="RAPSYN-RELATED"/>
    <property type="match status" value="1"/>
</dbReference>
<dbReference type="InterPro" id="IPR019734">
    <property type="entry name" value="TPR_rpt"/>
</dbReference>
<organism evidence="4">
    <name type="scientific">Meiothermus ruber</name>
    <dbReference type="NCBI Taxonomy" id="277"/>
    <lineage>
        <taxon>Bacteria</taxon>
        <taxon>Thermotogati</taxon>
        <taxon>Deinococcota</taxon>
        <taxon>Deinococci</taxon>
        <taxon>Thermales</taxon>
        <taxon>Thermaceae</taxon>
        <taxon>Meiothermus</taxon>
    </lineage>
</organism>
<dbReference type="AlphaFoldDB" id="A0A7C3DNX3"/>
<feature type="domain" description="CHAT" evidence="3">
    <location>
        <begin position="688"/>
        <end position="943"/>
    </location>
</feature>
<dbReference type="Pfam" id="PF12770">
    <property type="entry name" value="CHAT"/>
    <property type="match status" value="1"/>
</dbReference>
<comment type="caution">
    <text evidence="4">The sequence shown here is derived from an EMBL/GenBank/DDBJ whole genome shotgun (WGS) entry which is preliminary data.</text>
</comment>
<dbReference type="InterPro" id="IPR011990">
    <property type="entry name" value="TPR-like_helical_dom_sf"/>
</dbReference>
<evidence type="ECO:0000256" key="2">
    <source>
        <dbReference type="SAM" id="Coils"/>
    </source>
</evidence>